<dbReference type="GO" id="GO:0005739">
    <property type="term" value="C:mitochondrion"/>
    <property type="evidence" value="ECO:0007669"/>
    <property type="project" value="TreeGrafter"/>
</dbReference>
<dbReference type="InParanoid" id="A0A409VGE6"/>
<evidence type="ECO:0000256" key="1">
    <source>
        <dbReference type="ARBA" id="ARBA00008987"/>
    </source>
</evidence>
<reference evidence="3 4" key="1">
    <citation type="journal article" date="2018" name="Evol. Lett.">
        <title>Horizontal gene cluster transfer increased hallucinogenic mushroom diversity.</title>
        <authorList>
            <person name="Reynolds H.T."/>
            <person name="Vijayakumar V."/>
            <person name="Gluck-Thaler E."/>
            <person name="Korotkin H.B."/>
            <person name="Matheny P.B."/>
            <person name="Slot J.C."/>
        </authorList>
    </citation>
    <scope>NUCLEOTIDE SEQUENCE [LARGE SCALE GENOMIC DNA]</scope>
    <source>
        <strain evidence="3 4">2629</strain>
    </source>
</reference>
<evidence type="ECO:0000313" key="3">
    <source>
        <dbReference type="EMBL" id="PPQ65324.1"/>
    </source>
</evidence>
<organism evidence="3 4">
    <name type="scientific">Panaeolus cyanescens</name>
    <dbReference type="NCBI Taxonomy" id="181874"/>
    <lineage>
        <taxon>Eukaryota</taxon>
        <taxon>Fungi</taxon>
        <taxon>Dikarya</taxon>
        <taxon>Basidiomycota</taxon>
        <taxon>Agaricomycotina</taxon>
        <taxon>Agaricomycetes</taxon>
        <taxon>Agaricomycetidae</taxon>
        <taxon>Agaricales</taxon>
        <taxon>Agaricineae</taxon>
        <taxon>Galeropsidaceae</taxon>
        <taxon>Panaeolus</taxon>
    </lineage>
</organism>
<keyword evidence="4" id="KW-1185">Reference proteome</keyword>
<dbReference type="InterPro" id="IPR017937">
    <property type="entry name" value="Thioredoxin_CS"/>
</dbReference>
<dbReference type="CDD" id="cd02947">
    <property type="entry name" value="TRX_family"/>
    <property type="match status" value="1"/>
</dbReference>
<dbReference type="PRINTS" id="PR00421">
    <property type="entry name" value="THIOREDOXIN"/>
</dbReference>
<dbReference type="PROSITE" id="PS00194">
    <property type="entry name" value="THIOREDOXIN_1"/>
    <property type="match status" value="1"/>
</dbReference>
<dbReference type="OrthoDB" id="2121326at2759"/>
<gene>
    <name evidence="3" type="ORF">CVT24_011451</name>
</gene>
<accession>A0A409VGE6</accession>
<dbReference type="EMBL" id="NHTK01006068">
    <property type="protein sequence ID" value="PPQ65324.1"/>
    <property type="molecule type" value="Genomic_DNA"/>
</dbReference>
<comment type="caution">
    <text evidence="3">The sequence shown here is derived from an EMBL/GenBank/DDBJ whole genome shotgun (WGS) entry which is preliminary data.</text>
</comment>
<dbReference type="Pfam" id="PF00085">
    <property type="entry name" value="Thioredoxin"/>
    <property type="match status" value="1"/>
</dbReference>
<dbReference type="STRING" id="181874.A0A409VGE6"/>
<dbReference type="PANTHER" id="PTHR43601">
    <property type="entry name" value="THIOREDOXIN, MITOCHONDRIAL"/>
    <property type="match status" value="1"/>
</dbReference>
<protein>
    <recommendedName>
        <fullName evidence="2">Thioredoxin domain-containing protein</fullName>
    </recommendedName>
</protein>
<evidence type="ECO:0000259" key="2">
    <source>
        <dbReference type="PROSITE" id="PS51352"/>
    </source>
</evidence>
<dbReference type="GO" id="GO:0045454">
    <property type="term" value="P:cell redox homeostasis"/>
    <property type="evidence" value="ECO:0007669"/>
    <property type="project" value="TreeGrafter"/>
</dbReference>
<dbReference type="PROSITE" id="PS51352">
    <property type="entry name" value="THIOREDOXIN_2"/>
    <property type="match status" value="1"/>
</dbReference>
<name>A0A409VGE6_9AGAR</name>
<dbReference type="Proteomes" id="UP000284842">
    <property type="component" value="Unassembled WGS sequence"/>
</dbReference>
<dbReference type="Gene3D" id="3.40.30.10">
    <property type="entry name" value="Glutaredoxin"/>
    <property type="match status" value="1"/>
</dbReference>
<dbReference type="SUPFAM" id="SSF52833">
    <property type="entry name" value="Thioredoxin-like"/>
    <property type="match status" value="1"/>
</dbReference>
<dbReference type="PANTHER" id="PTHR43601:SF3">
    <property type="entry name" value="THIOREDOXIN, MITOCHONDRIAL"/>
    <property type="match status" value="1"/>
</dbReference>
<dbReference type="InterPro" id="IPR036249">
    <property type="entry name" value="Thioredoxin-like_sf"/>
</dbReference>
<comment type="similarity">
    <text evidence="1">Belongs to the thioredoxin family.</text>
</comment>
<sequence length="148" mass="16330">MSFNTSLRVFTSKSATLSSARIPTAIRAFHTTQRRAVIFQDASKQVFENAIANKEKVVIADFYADWCGPCRLISPTLKKLTEDPNKSGTGKPFDLVLVDTDSGDGQQLAQQYEVRALPTVIAFRDGTPISKFVGALDQQSIKKFLESL</sequence>
<dbReference type="AlphaFoldDB" id="A0A409VGE6"/>
<feature type="domain" description="Thioredoxin" evidence="2">
    <location>
        <begin position="20"/>
        <end position="148"/>
    </location>
</feature>
<proteinExistence type="inferred from homology"/>
<evidence type="ECO:0000313" key="4">
    <source>
        <dbReference type="Proteomes" id="UP000284842"/>
    </source>
</evidence>
<dbReference type="InterPro" id="IPR013766">
    <property type="entry name" value="Thioredoxin_domain"/>
</dbReference>